<reference evidence="4 5" key="1">
    <citation type="submission" date="2020-05" db="EMBL/GenBank/DDBJ databases">
        <title>Azospirillum oleiclasticum sp. nov, a nitrogen-fixing and heavy crude oil-emulsifying bacterium isolated from the crude oil of Yumen Oilfield.</title>
        <authorList>
            <person name="Wu D."/>
            <person name="Cai M."/>
            <person name="Zhang X."/>
        </authorList>
    </citation>
    <scope>NUCLEOTIDE SEQUENCE [LARGE SCALE GENOMIC DNA]</scope>
    <source>
        <strain evidence="4 5">ROY-1-1-2</strain>
    </source>
</reference>
<keyword evidence="4" id="KW-0560">Oxidoreductase</keyword>
<dbReference type="EMBL" id="JABFDB010000013">
    <property type="protein sequence ID" value="NYZ21669.1"/>
    <property type="molecule type" value="Genomic_DNA"/>
</dbReference>
<dbReference type="Gene3D" id="3.30.465.10">
    <property type="match status" value="1"/>
</dbReference>
<sequence length="401" mass="40762">MTISTFRPETAAQAADAVRWALSNAEPLEVLGRGSKRGLGRPVQAAHAIDLSAMTGIVAYAPEELVLTVRAGTPMAEVQALLAENRQQLAFEPPDLAPLYGGAAGEGTIGGLVAAGLAGPRRIKDGSCRDHTLGFEAVNGRAEVYKAGGKVVKNVTGYDVPKLIAGSFGTLSVLTEVTVKVLPAPETSATMLVLGREPDAALRVLTQALQSPYEVSGAAFLPAAVAARSGVAAVAGAGGSAALVRLEGFGPSVTARAAALRDELGCDGVLDAAESAALWAEIRDVSYFSAADRPLWKLSVPPASGPAVAAALQASVACELYLDWGGGLVWAAVDGGDGAEAVRAAVGANGHATLMRAPESVRASVPVFHPQPAPVAALTQRVKASFDPAGIFNPGRMHAGV</sequence>
<evidence type="ECO:0000256" key="2">
    <source>
        <dbReference type="ARBA" id="ARBA00022827"/>
    </source>
</evidence>
<evidence type="ECO:0000313" key="4">
    <source>
        <dbReference type="EMBL" id="NYZ21669.1"/>
    </source>
</evidence>
<dbReference type="PANTHER" id="PTHR11748:SF103">
    <property type="entry name" value="GLYCOLATE OXIDASE SUBUNIT GLCE"/>
    <property type="match status" value="1"/>
</dbReference>
<dbReference type="GO" id="GO:0019154">
    <property type="term" value="F:glycolate dehydrogenase activity"/>
    <property type="evidence" value="ECO:0007669"/>
    <property type="project" value="UniProtKB-EC"/>
</dbReference>
<organism evidence="4 5">
    <name type="scientific">Azospirillum oleiclasticum</name>
    <dbReference type="NCBI Taxonomy" id="2735135"/>
    <lineage>
        <taxon>Bacteria</taxon>
        <taxon>Pseudomonadati</taxon>
        <taxon>Pseudomonadota</taxon>
        <taxon>Alphaproteobacteria</taxon>
        <taxon>Rhodospirillales</taxon>
        <taxon>Azospirillaceae</taxon>
        <taxon>Azospirillum</taxon>
    </lineage>
</organism>
<dbReference type="Pfam" id="PF01565">
    <property type="entry name" value="FAD_binding_4"/>
    <property type="match status" value="1"/>
</dbReference>
<keyword evidence="2" id="KW-0274">FAD</keyword>
<dbReference type="InterPro" id="IPR016169">
    <property type="entry name" value="FAD-bd_PCMH_sub2"/>
</dbReference>
<evidence type="ECO:0000313" key="5">
    <source>
        <dbReference type="Proteomes" id="UP000584642"/>
    </source>
</evidence>
<dbReference type="PANTHER" id="PTHR11748">
    <property type="entry name" value="D-LACTATE DEHYDROGENASE"/>
    <property type="match status" value="1"/>
</dbReference>
<evidence type="ECO:0000259" key="3">
    <source>
        <dbReference type="PROSITE" id="PS51387"/>
    </source>
</evidence>
<comment type="caution">
    <text evidence="4">The sequence shown here is derived from an EMBL/GenBank/DDBJ whole genome shotgun (WGS) entry which is preliminary data.</text>
</comment>
<dbReference type="InterPro" id="IPR006094">
    <property type="entry name" value="Oxid_FAD_bind_N"/>
</dbReference>
<name>A0ABX2TBW2_9PROT</name>
<evidence type="ECO:0000256" key="1">
    <source>
        <dbReference type="ARBA" id="ARBA00022630"/>
    </source>
</evidence>
<dbReference type="SUPFAM" id="SSF55103">
    <property type="entry name" value="FAD-linked oxidases, C-terminal domain"/>
    <property type="match status" value="1"/>
</dbReference>
<dbReference type="InterPro" id="IPR036318">
    <property type="entry name" value="FAD-bd_PCMH-like_sf"/>
</dbReference>
<dbReference type="Proteomes" id="UP000584642">
    <property type="component" value="Unassembled WGS sequence"/>
</dbReference>
<dbReference type="InterPro" id="IPR016164">
    <property type="entry name" value="FAD-linked_Oxase-like_C"/>
</dbReference>
<dbReference type="InterPro" id="IPR016166">
    <property type="entry name" value="FAD-bd_PCMH"/>
</dbReference>
<dbReference type="SUPFAM" id="SSF56176">
    <property type="entry name" value="FAD-binding/transporter-associated domain-like"/>
    <property type="match status" value="1"/>
</dbReference>
<dbReference type="NCBIfam" id="NF008439">
    <property type="entry name" value="PRK11282.1"/>
    <property type="match status" value="1"/>
</dbReference>
<proteinExistence type="predicted"/>
<keyword evidence="1" id="KW-0285">Flavoprotein</keyword>
<protein>
    <submittedName>
        <fullName evidence="4">Glycolate oxidase subunit GlcE</fullName>
        <ecNumber evidence="4">1.1.99.14</ecNumber>
    </submittedName>
</protein>
<dbReference type="RefSeq" id="WP_180283449.1">
    <property type="nucleotide sequence ID" value="NZ_JABFDB010000013.1"/>
</dbReference>
<keyword evidence="5" id="KW-1185">Reference proteome</keyword>
<feature type="domain" description="FAD-binding PCMH-type" evidence="3">
    <location>
        <begin position="1"/>
        <end position="184"/>
    </location>
</feature>
<dbReference type="EC" id="1.1.99.14" evidence="4"/>
<gene>
    <name evidence="4" type="primary">glcE</name>
    <name evidence="4" type="ORF">HND93_18300</name>
</gene>
<dbReference type="PROSITE" id="PS51387">
    <property type="entry name" value="FAD_PCMH"/>
    <property type="match status" value="1"/>
</dbReference>
<accession>A0ABX2TBW2</accession>